<dbReference type="EMBL" id="CABDUW010000022">
    <property type="protein sequence ID" value="VTJ52791.1"/>
    <property type="molecule type" value="Genomic_DNA"/>
</dbReference>
<reference evidence="3 4" key="1">
    <citation type="submission" date="2019-04" db="EMBL/GenBank/DDBJ databases">
        <authorList>
            <person name="Alioto T."/>
            <person name="Alioto T."/>
        </authorList>
    </citation>
    <scope>NUCLEOTIDE SEQUENCE [LARGE SCALE GENOMIC DNA]</scope>
</reference>
<gene>
    <name evidence="2" type="ORF">GHT09_012948</name>
    <name evidence="3" type="ORF">MONAX_5E025646</name>
</gene>
<dbReference type="EMBL" id="WJEC01008432">
    <property type="protein sequence ID" value="KAF7462242.1"/>
    <property type="molecule type" value="Genomic_DNA"/>
</dbReference>
<feature type="compositionally biased region" description="Low complexity" evidence="1">
    <location>
        <begin position="70"/>
        <end position="80"/>
    </location>
</feature>
<protein>
    <submittedName>
        <fullName evidence="3">Uncharacterized protein</fullName>
    </submittedName>
</protein>
<name>A0A5E4A7Y8_MARMO</name>
<evidence type="ECO:0000256" key="1">
    <source>
        <dbReference type="SAM" id="MobiDB-lite"/>
    </source>
</evidence>
<accession>A0A5E4A7Y8</accession>
<reference evidence="2" key="2">
    <citation type="submission" date="2020-08" db="EMBL/GenBank/DDBJ databases">
        <authorList>
            <person name="Shumante A."/>
            <person name="Zimin A.V."/>
            <person name="Puiu D."/>
            <person name="Salzberg S.L."/>
        </authorList>
    </citation>
    <scope>NUCLEOTIDE SEQUENCE</scope>
    <source>
        <strain evidence="2">WC2-LM</strain>
        <tissue evidence="2">Liver</tissue>
    </source>
</reference>
<keyword evidence="4" id="KW-1185">Reference proteome</keyword>
<dbReference type="Proteomes" id="UP000662637">
    <property type="component" value="Unassembled WGS sequence"/>
</dbReference>
<dbReference type="Proteomes" id="UP000335636">
    <property type="component" value="Unassembled WGS sequence"/>
</dbReference>
<sequence>MVLSLKTHRTLLERATLRPVTVIQLKASLRRPQPGTQAEPDLTLSSCSRRNQRKRQKAPPSPRFQGACWGLSSPSSSSSSSPPPLREGRPRGRLLSHTSSWAAMGLAATAPQLSSPLPGR</sequence>
<dbReference type="AlphaFoldDB" id="A0A5E4A7Y8"/>
<evidence type="ECO:0000313" key="2">
    <source>
        <dbReference type="EMBL" id="KAF7462242.1"/>
    </source>
</evidence>
<organism evidence="3 4">
    <name type="scientific">Marmota monax</name>
    <name type="common">Woodchuck</name>
    <dbReference type="NCBI Taxonomy" id="9995"/>
    <lineage>
        <taxon>Eukaryota</taxon>
        <taxon>Metazoa</taxon>
        <taxon>Chordata</taxon>
        <taxon>Craniata</taxon>
        <taxon>Vertebrata</taxon>
        <taxon>Euteleostomi</taxon>
        <taxon>Mammalia</taxon>
        <taxon>Eutheria</taxon>
        <taxon>Euarchontoglires</taxon>
        <taxon>Glires</taxon>
        <taxon>Rodentia</taxon>
        <taxon>Sciuromorpha</taxon>
        <taxon>Sciuridae</taxon>
        <taxon>Xerinae</taxon>
        <taxon>Marmotini</taxon>
        <taxon>Marmota</taxon>
    </lineage>
</organism>
<proteinExistence type="predicted"/>
<evidence type="ECO:0000313" key="3">
    <source>
        <dbReference type="EMBL" id="VTJ52791.1"/>
    </source>
</evidence>
<feature type="region of interest" description="Disordered" evidence="1">
    <location>
        <begin position="28"/>
        <end position="98"/>
    </location>
</feature>
<evidence type="ECO:0000313" key="4">
    <source>
        <dbReference type="Proteomes" id="UP000335636"/>
    </source>
</evidence>